<gene>
    <name evidence="3" type="ORF">C7B64_12765</name>
</gene>
<dbReference type="SUPFAM" id="SSF55729">
    <property type="entry name" value="Acyl-CoA N-acyltransferases (Nat)"/>
    <property type="match status" value="1"/>
</dbReference>
<name>A0A2T1C2N8_9CYAN</name>
<proteinExistence type="predicted"/>
<dbReference type="Gene3D" id="3.40.630.30">
    <property type="match status" value="1"/>
</dbReference>
<feature type="domain" description="N-acetyltransferase" evidence="2">
    <location>
        <begin position="8"/>
        <end position="161"/>
    </location>
</feature>
<dbReference type="EMBL" id="PVWJ01000057">
    <property type="protein sequence ID" value="PSB02529.1"/>
    <property type="molecule type" value="Genomic_DNA"/>
</dbReference>
<protein>
    <submittedName>
        <fullName evidence="3">GNAT family N-acetyltransferase</fullName>
    </submittedName>
</protein>
<keyword evidence="1 3" id="KW-0808">Transferase</keyword>
<dbReference type="CDD" id="cd04301">
    <property type="entry name" value="NAT_SF"/>
    <property type="match status" value="1"/>
</dbReference>
<organism evidence="3 4">
    <name type="scientific">Merismopedia glauca CCAP 1448/3</name>
    <dbReference type="NCBI Taxonomy" id="1296344"/>
    <lineage>
        <taxon>Bacteria</taxon>
        <taxon>Bacillati</taxon>
        <taxon>Cyanobacteriota</taxon>
        <taxon>Cyanophyceae</taxon>
        <taxon>Synechococcales</taxon>
        <taxon>Merismopediaceae</taxon>
        <taxon>Merismopedia</taxon>
    </lineage>
</organism>
<reference evidence="3 4" key="1">
    <citation type="submission" date="2018-02" db="EMBL/GenBank/DDBJ databases">
        <authorList>
            <person name="Cohen D.B."/>
            <person name="Kent A.D."/>
        </authorList>
    </citation>
    <scope>NUCLEOTIDE SEQUENCE [LARGE SCALE GENOMIC DNA]</scope>
    <source>
        <strain evidence="3 4">CCAP 1448/3</strain>
    </source>
</reference>
<dbReference type="InterPro" id="IPR016181">
    <property type="entry name" value="Acyl_CoA_acyltransferase"/>
</dbReference>
<evidence type="ECO:0000313" key="4">
    <source>
        <dbReference type="Proteomes" id="UP000238762"/>
    </source>
</evidence>
<evidence type="ECO:0000259" key="2">
    <source>
        <dbReference type="PROSITE" id="PS51186"/>
    </source>
</evidence>
<dbReference type="PANTHER" id="PTHR13947">
    <property type="entry name" value="GNAT FAMILY N-ACETYLTRANSFERASE"/>
    <property type="match status" value="1"/>
</dbReference>
<evidence type="ECO:0000256" key="1">
    <source>
        <dbReference type="ARBA" id="ARBA00022679"/>
    </source>
</evidence>
<dbReference type="AlphaFoldDB" id="A0A2T1C2N8"/>
<accession>A0A2T1C2N8</accession>
<dbReference type="InterPro" id="IPR000182">
    <property type="entry name" value="GNAT_dom"/>
</dbReference>
<dbReference type="Proteomes" id="UP000238762">
    <property type="component" value="Unassembled WGS sequence"/>
</dbReference>
<evidence type="ECO:0000313" key="3">
    <source>
        <dbReference type="EMBL" id="PSB02529.1"/>
    </source>
</evidence>
<dbReference type="Pfam" id="PF00583">
    <property type="entry name" value="Acetyltransf_1"/>
    <property type="match status" value="1"/>
</dbReference>
<keyword evidence="4" id="KW-1185">Reference proteome</keyword>
<sequence>MQTQYQDFGIREWKESDRLTTANVIHQVLLEYGLSWEPEGADRDVLEIEECYLATGGEFWVVESQGQVVGTSAYHPVSRGEQAVEIRKMYLLPAARGRGLGKFLLSELESAIANRGYQQIWIETASVLKEAVQLYESQGYQSAIGVETQRCDRVYWKCLSRTPASPTSRGSGIK</sequence>
<dbReference type="GO" id="GO:0008080">
    <property type="term" value="F:N-acetyltransferase activity"/>
    <property type="evidence" value="ECO:0007669"/>
    <property type="project" value="InterPro"/>
</dbReference>
<dbReference type="PROSITE" id="PS51186">
    <property type="entry name" value="GNAT"/>
    <property type="match status" value="1"/>
</dbReference>
<dbReference type="OrthoDB" id="5419426at2"/>
<dbReference type="PANTHER" id="PTHR13947:SF37">
    <property type="entry name" value="LD18367P"/>
    <property type="match status" value="1"/>
</dbReference>
<reference evidence="3 4" key="2">
    <citation type="submission" date="2018-03" db="EMBL/GenBank/DDBJ databases">
        <title>The ancient ancestry and fast evolution of plastids.</title>
        <authorList>
            <person name="Moore K.R."/>
            <person name="Magnabosco C."/>
            <person name="Momper L."/>
            <person name="Gold D.A."/>
            <person name="Bosak T."/>
            <person name="Fournier G.P."/>
        </authorList>
    </citation>
    <scope>NUCLEOTIDE SEQUENCE [LARGE SCALE GENOMIC DNA]</scope>
    <source>
        <strain evidence="3 4">CCAP 1448/3</strain>
    </source>
</reference>
<dbReference type="InterPro" id="IPR050769">
    <property type="entry name" value="NAT_camello-type"/>
</dbReference>
<comment type="caution">
    <text evidence="3">The sequence shown here is derived from an EMBL/GenBank/DDBJ whole genome shotgun (WGS) entry which is preliminary data.</text>
</comment>
<dbReference type="RefSeq" id="WP_106289041.1">
    <property type="nucleotide sequence ID" value="NZ_CAWNTC010000059.1"/>
</dbReference>